<evidence type="ECO:0000313" key="1">
    <source>
        <dbReference type="EMBL" id="KAA0198112.1"/>
    </source>
</evidence>
<dbReference type="Proteomes" id="UP000728185">
    <property type="component" value="Unassembled WGS sequence"/>
</dbReference>
<dbReference type="AlphaFoldDB" id="A0A8E0S383"/>
<reference evidence="1" key="1">
    <citation type="submission" date="2019-05" db="EMBL/GenBank/DDBJ databases">
        <title>Annotation for the trematode Fasciolopsis buski.</title>
        <authorList>
            <person name="Choi Y.-J."/>
        </authorList>
    </citation>
    <scope>NUCLEOTIDE SEQUENCE</scope>
    <source>
        <strain evidence="1">HT</strain>
        <tissue evidence="1">Whole worm</tissue>
    </source>
</reference>
<evidence type="ECO:0000313" key="2">
    <source>
        <dbReference type="Proteomes" id="UP000728185"/>
    </source>
</evidence>
<proteinExistence type="predicted"/>
<comment type="caution">
    <text evidence="1">The sequence shown here is derived from an EMBL/GenBank/DDBJ whole genome shotgun (WGS) entry which is preliminary data.</text>
</comment>
<keyword evidence="2" id="KW-1185">Reference proteome</keyword>
<organism evidence="1 2">
    <name type="scientific">Fasciolopsis buskii</name>
    <dbReference type="NCBI Taxonomy" id="27845"/>
    <lineage>
        <taxon>Eukaryota</taxon>
        <taxon>Metazoa</taxon>
        <taxon>Spiralia</taxon>
        <taxon>Lophotrochozoa</taxon>
        <taxon>Platyhelminthes</taxon>
        <taxon>Trematoda</taxon>
        <taxon>Digenea</taxon>
        <taxon>Plagiorchiida</taxon>
        <taxon>Echinostomata</taxon>
        <taxon>Echinostomatoidea</taxon>
        <taxon>Fasciolidae</taxon>
        <taxon>Fasciolopsis</taxon>
    </lineage>
</organism>
<protein>
    <submittedName>
        <fullName evidence="1">Uncharacterized protein</fullName>
    </submittedName>
</protein>
<sequence>MLSLPPPTHYLSCLTRRGLVYPGGSSVSVSEHYFTSRSDMFMDVVTQLPTDIAPEVIDLIDPTPTEFPQDQLKATILRPTTFHDETKPQQLVVSAELGDRPPSQLLGYMRPLDSELCQ</sequence>
<accession>A0A8E0S383</accession>
<dbReference type="EMBL" id="LUCM01001934">
    <property type="protein sequence ID" value="KAA0198112.1"/>
    <property type="molecule type" value="Genomic_DNA"/>
</dbReference>
<name>A0A8E0S383_9TREM</name>
<gene>
    <name evidence="1" type="ORF">FBUS_02775</name>
</gene>
<dbReference type="OrthoDB" id="6159822at2759"/>